<dbReference type="GO" id="GO:0016705">
    <property type="term" value="F:oxidoreductase activity, acting on paired donors, with incorporation or reduction of molecular oxygen"/>
    <property type="evidence" value="ECO:0007669"/>
    <property type="project" value="InterPro"/>
</dbReference>
<protein>
    <submittedName>
        <fullName evidence="2">Lycopene beta-cyclase CrtY</fullName>
        <ecNumber evidence="2">5.5.1.19</ecNumber>
    </submittedName>
</protein>
<organism evidence="2 3">
    <name type="scientific">Devosia aurantiaca</name>
    <dbReference type="NCBI Taxonomy" id="2714858"/>
    <lineage>
        <taxon>Bacteria</taxon>
        <taxon>Pseudomonadati</taxon>
        <taxon>Pseudomonadota</taxon>
        <taxon>Alphaproteobacteria</taxon>
        <taxon>Hyphomicrobiales</taxon>
        <taxon>Devosiaceae</taxon>
        <taxon>Devosia</taxon>
    </lineage>
</organism>
<proteinExistence type="inferred from homology"/>
<dbReference type="GO" id="GO:0016117">
    <property type="term" value="P:carotenoid biosynthetic process"/>
    <property type="evidence" value="ECO:0007669"/>
    <property type="project" value="InterPro"/>
</dbReference>
<dbReference type="AlphaFoldDB" id="A0A6M1SNW8"/>
<name>A0A6M1SNW8_9HYPH</name>
<dbReference type="InterPro" id="IPR010108">
    <property type="entry name" value="Lycopene_cyclase_b/e"/>
</dbReference>
<keyword evidence="2" id="KW-0413">Isomerase</keyword>
<dbReference type="NCBIfam" id="TIGR01789">
    <property type="entry name" value="lycopene_cycl"/>
    <property type="match status" value="1"/>
</dbReference>
<evidence type="ECO:0000313" key="3">
    <source>
        <dbReference type="Proteomes" id="UP000474802"/>
    </source>
</evidence>
<dbReference type="EMBL" id="JAALFG010000001">
    <property type="protein sequence ID" value="NGP17202.1"/>
    <property type="molecule type" value="Genomic_DNA"/>
</dbReference>
<accession>A0A6M1SNW8</accession>
<comment type="caution">
    <text evidence="2">The sequence shown here is derived from an EMBL/GenBank/DDBJ whole genome shotgun (WGS) entry which is preliminary data.</text>
</comment>
<dbReference type="EC" id="5.5.1.19" evidence="2"/>
<comment type="similarity">
    <text evidence="1">Belongs to the lycopene cyclase family.</text>
</comment>
<dbReference type="SUPFAM" id="SSF51905">
    <property type="entry name" value="FAD/NAD(P)-binding domain"/>
    <property type="match status" value="1"/>
</dbReference>
<sequence>MIQSRRRFVLPSAERQSRAASRLECFLPQPQERPLVLVGAGLASAMIAQRLSFAGKGPSILMLEGSDKPFGEHTWSFHDHDVESEDFAWLTPLIAHRWKGQSVRFQHLKRHLTSGYASLTSESVAAGMAKLSNVEIRTGTRVGTILADRVVLDDGSAIEASCVIDGRGYQPSPALVLGYQKFVGLEVELTEPHGLADPVIMDASVDQKDGYRFVYLLPFSPTRVLIEDTRYTDGEALDLQQLAADIGTYAEEQGWTIKRVEREEHGVLPISLAHDFDRFWAEKPQDIPQAGMRAGLFHPTTGYSLPEAVRVANLVARMWPCASPELASAIRRHAKTRHRQQSFYRLLDRMLFRAARPERRHLVLERFYKLPQPLIERFYAGRSTKGDIARILVGKPPVPVHRALAVLREAPFLKARHR</sequence>
<dbReference type="InterPro" id="IPR036188">
    <property type="entry name" value="FAD/NAD-bd_sf"/>
</dbReference>
<dbReference type="Pfam" id="PF05834">
    <property type="entry name" value="Lycopene_cycl"/>
    <property type="match status" value="1"/>
</dbReference>
<dbReference type="GO" id="GO:0045436">
    <property type="term" value="F:lycopene beta cyclase activity"/>
    <property type="evidence" value="ECO:0007669"/>
    <property type="project" value="InterPro"/>
</dbReference>
<gene>
    <name evidence="2" type="primary">crtY</name>
    <name evidence="2" type="ORF">G5575_05470</name>
</gene>
<keyword evidence="3" id="KW-1185">Reference proteome</keyword>
<reference evidence="2 3" key="2">
    <citation type="submission" date="2020-03" db="EMBL/GenBank/DDBJ databases">
        <title>Devosia chinhatensis sp. nov., isolated from a hexachlorocyclohexane (HCH) dump site in India.</title>
        <authorList>
            <person name="Kumar M."/>
            <person name="Lal R."/>
        </authorList>
    </citation>
    <scope>NUCLEOTIDE SEQUENCE [LARGE SCALE GENOMIC DNA]</scope>
    <source>
        <strain evidence="2 3">H239</strain>
    </source>
</reference>
<reference evidence="2 3" key="1">
    <citation type="submission" date="2020-02" db="EMBL/GenBank/DDBJ databases">
        <authorList>
            <person name="Khan S.A."/>
            <person name="Jeon C.O."/>
            <person name="Chun B.H."/>
        </authorList>
    </citation>
    <scope>NUCLEOTIDE SEQUENCE [LARGE SCALE GENOMIC DNA]</scope>
    <source>
        <strain evidence="2 3">H239</strain>
    </source>
</reference>
<evidence type="ECO:0000256" key="1">
    <source>
        <dbReference type="ARBA" id="ARBA00006599"/>
    </source>
</evidence>
<dbReference type="NCBIfam" id="TIGR01790">
    <property type="entry name" value="carotene-cycl"/>
    <property type="match status" value="1"/>
</dbReference>
<dbReference type="InterPro" id="IPR008461">
    <property type="entry name" value="CrtY"/>
</dbReference>
<dbReference type="Proteomes" id="UP000474802">
    <property type="component" value="Unassembled WGS sequence"/>
</dbReference>
<evidence type="ECO:0000313" key="2">
    <source>
        <dbReference type="EMBL" id="NGP17202.1"/>
    </source>
</evidence>